<keyword evidence="5" id="KW-1185">Reference proteome</keyword>
<feature type="compositionally biased region" description="Low complexity" evidence="2">
    <location>
        <begin position="298"/>
        <end position="310"/>
    </location>
</feature>
<comment type="caution">
    <text evidence="4">The sequence shown here is derived from an EMBL/GenBank/DDBJ whole genome shotgun (WGS) entry which is preliminary data.</text>
</comment>
<dbReference type="AlphaFoldDB" id="A0A1Q3CPD7"/>
<evidence type="ECO:0000313" key="5">
    <source>
        <dbReference type="Proteomes" id="UP000187406"/>
    </source>
</evidence>
<dbReference type="InterPro" id="IPR046796">
    <property type="entry name" value="Transposase_32_dom"/>
</dbReference>
<protein>
    <recommendedName>
        <fullName evidence="3">Putative plant transposon protein domain-containing protein</fullName>
    </recommendedName>
</protein>
<evidence type="ECO:0000313" key="4">
    <source>
        <dbReference type="EMBL" id="GAV81992.1"/>
    </source>
</evidence>
<dbReference type="Proteomes" id="UP000187406">
    <property type="component" value="Unassembled WGS sequence"/>
</dbReference>
<dbReference type="EMBL" id="BDDD01002534">
    <property type="protein sequence ID" value="GAV81992.1"/>
    <property type="molecule type" value="Genomic_DNA"/>
</dbReference>
<evidence type="ECO:0000256" key="1">
    <source>
        <dbReference type="SAM" id="Coils"/>
    </source>
</evidence>
<evidence type="ECO:0000256" key="2">
    <source>
        <dbReference type="SAM" id="MobiDB-lite"/>
    </source>
</evidence>
<gene>
    <name evidence="4" type="ORF">CFOL_v3_25445</name>
</gene>
<accession>A0A1Q3CPD7</accession>
<feature type="domain" description="Putative plant transposon protein" evidence="3">
    <location>
        <begin position="51"/>
        <end position="232"/>
    </location>
</feature>
<feature type="region of interest" description="Disordered" evidence="2">
    <location>
        <begin position="285"/>
        <end position="310"/>
    </location>
</feature>
<organism evidence="4 5">
    <name type="scientific">Cephalotus follicularis</name>
    <name type="common">Albany pitcher plant</name>
    <dbReference type="NCBI Taxonomy" id="3775"/>
    <lineage>
        <taxon>Eukaryota</taxon>
        <taxon>Viridiplantae</taxon>
        <taxon>Streptophyta</taxon>
        <taxon>Embryophyta</taxon>
        <taxon>Tracheophyta</taxon>
        <taxon>Spermatophyta</taxon>
        <taxon>Magnoliopsida</taxon>
        <taxon>eudicotyledons</taxon>
        <taxon>Gunneridae</taxon>
        <taxon>Pentapetalae</taxon>
        <taxon>rosids</taxon>
        <taxon>fabids</taxon>
        <taxon>Oxalidales</taxon>
        <taxon>Cephalotaceae</taxon>
        <taxon>Cephalotus</taxon>
    </lineage>
</organism>
<proteinExistence type="predicted"/>
<feature type="coiled-coil region" evidence="1">
    <location>
        <begin position="312"/>
        <end position="339"/>
    </location>
</feature>
<dbReference type="OrthoDB" id="1750431at2759"/>
<dbReference type="InParanoid" id="A0A1Q3CPD7"/>
<sequence>MPKKHSSVGGKTPGPRYKGSYTARKVLCGRVVDFGFTTVDHFSLEQWFSALGWRDYFTINVPYYVEVVKEFYSNMFNVIDGCDVVEIKTKVNKTVIKFDDKLLGEILGVPAEASRFFETKKWPEDSELVLEDCLRVFYPNKNVFGGMAKPTNVLGTEHRLLHHIFATHVLPTSGSHEKMSYQDLYIMWHVVTGKPLNFPLLIMKNMIRAFSKVDGALPYRMVITKIISHFGIVVSNEVASRVDVGDIYNSSSLKRMGWKREFEAGKGNVWLPKEGGRKKIRIEEENVEEQGEPQRPRTTQQTASSSSNSLTLESILDEVKKLNTKMNKMDIKMDNLRGECLDLFDDQRRRHRRLEKKLVAKGVIEASDISASGEEEEEDSGE</sequence>
<evidence type="ECO:0000259" key="3">
    <source>
        <dbReference type="Pfam" id="PF20167"/>
    </source>
</evidence>
<name>A0A1Q3CPD7_CEPFO</name>
<reference evidence="5" key="1">
    <citation type="submission" date="2016-04" db="EMBL/GenBank/DDBJ databases">
        <title>Cephalotus genome sequencing.</title>
        <authorList>
            <person name="Fukushima K."/>
            <person name="Hasebe M."/>
            <person name="Fang X."/>
        </authorList>
    </citation>
    <scope>NUCLEOTIDE SEQUENCE [LARGE SCALE GENOMIC DNA]</scope>
    <source>
        <strain evidence="5">cv. St1</strain>
    </source>
</reference>
<dbReference type="Pfam" id="PF20167">
    <property type="entry name" value="Transposase_32"/>
    <property type="match status" value="1"/>
</dbReference>
<keyword evidence="1" id="KW-0175">Coiled coil</keyword>